<evidence type="ECO:0000256" key="4">
    <source>
        <dbReference type="ARBA" id="ARBA00022679"/>
    </source>
</evidence>
<keyword evidence="4" id="KW-0808">Transferase</keyword>
<dbReference type="CDD" id="cd00130">
    <property type="entry name" value="PAS"/>
    <property type="match status" value="3"/>
</dbReference>
<dbReference type="SMART" id="SM00448">
    <property type="entry name" value="REC"/>
    <property type="match status" value="1"/>
</dbReference>
<evidence type="ECO:0000259" key="8">
    <source>
        <dbReference type="PROSITE" id="PS50110"/>
    </source>
</evidence>
<feature type="domain" description="PAC" evidence="10">
    <location>
        <begin position="326"/>
        <end position="378"/>
    </location>
</feature>
<dbReference type="SMART" id="SM00091">
    <property type="entry name" value="PAS"/>
    <property type="match status" value="3"/>
</dbReference>
<dbReference type="CDD" id="cd00156">
    <property type="entry name" value="REC"/>
    <property type="match status" value="1"/>
</dbReference>
<dbReference type="Pfam" id="PF00072">
    <property type="entry name" value="Response_reg"/>
    <property type="match status" value="1"/>
</dbReference>
<dbReference type="CDD" id="cd00075">
    <property type="entry name" value="HATPase"/>
    <property type="match status" value="1"/>
</dbReference>
<dbReference type="Proteomes" id="UP000030649">
    <property type="component" value="Unassembled WGS sequence"/>
</dbReference>
<dbReference type="InterPro" id="IPR036097">
    <property type="entry name" value="HisK_dim/P_sf"/>
</dbReference>
<evidence type="ECO:0000256" key="2">
    <source>
        <dbReference type="ARBA" id="ARBA00012438"/>
    </source>
</evidence>
<dbReference type="SUPFAM" id="SSF55874">
    <property type="entry name" value="ATPase domain of HSP90 chaperone/DNA topoisomerase II/histidine kinase"/>
    <property type="match status" value="1"/>
</dbReference>
<proteinExistence type="predicted"/>
<reference evidence="11 12" key="1">
    <citation type="journal article" date="2013" name="PLoS ONE">
        <title>Assembly-driven community genomics of a hypersaline microbial ecosystem.</title>
        <authorList>
            <person name="Podell S."/>
            <person name="Ugalde J.A."/>
            <person name="Narasingarao P."/>
            <person name="Banfield J.F."/>
            <person name="Heidelberg K.B."/>
            <person name="Allen E.E."/>
        </authorList>
    </citation>
    <scope>NUCLEOTIDE SEQUENCE [LARGE SCALE GENOMIC DNA]</scope>
    <source>
        <strain evidence="12">J07HQW1</strain>
    </source>
</reference>
<dbReference type="HOGENOM" id="CLU_000445_114_58_2"/>
<dbReference type="Pfam" id="PF13185">
    <property type="entry name" value="GAF_2"/>
    <property type="match status" value="1"/>
</dbReference>
<organism evidence="11 12">
    <name type="scientific">Haloquadratum walsbyi J07HQW1</name>
    <dbReference type="NCBI Taxonomy" id="1238424"/>
    <lineage>
        <taxon>Archaea</taxon>
        <taxon>Methanobacteriati</taxon>
        <taxon>Methanobacteriota</taxon>
        <taxon>Stenosarchaea group</taxon>
        <taxon>Halobacteria</taxon>
        <taxon>Halobacteriales</taxon>
        <taxon>Haloferacaceae</taxon>
        <taxon>Haloquadratum</taxon>
    </lineage>
</organism>
<accession>U1PGR7</accession>
<feature type="domain" description="PAS" evidence="9">
    <location>
        <begin position="533"/>
        <end position="603"/>
    </location>
</feature>
<feature type="domain" description="PAS" evidence="9">
    <location>
        <begin position="133"/>
        <end position="178"/>
    </location>
</feature>
<dbReference type="GO" id="GO:0000155">
    <property type="term" value="F:phosphorelay sensor kinase activity"/>
    <property type="evidence" value="ECO:0007669"/>
    <property type="project" value="InterPro"/>
</dbReference>
<keyword evidence="5 11" id="KW-0418">Kinase</keyword>
<evidence type="ECO:0000259" key="10">
    <source>
        <dbReference type="PROSITE" id="PS50113"/>
    </source>
</evidence>
<dbReference type="PANTHER" id="PTHR43304">
    <property type="entry name" value="PHYTOCHROME-LIKE PROTEIN CPH1"/>
    <property type="match status" value="1"/>
</dbReference>
<keyword evidence="3 6" id="KW-0597">Phosphoprotein</keyword>
<protein>
    <recommendedName>
        <fullName evidence="2">histidine kinase</fullName>
        <ecNumber evidence="2">2.7.13.3</ecNumber>
    </recommendedName>
</protein>
<gene>
    <name evidence="11" type="ORF">J07HQW1_01355</name>
</gene>
<evidence type="ECO:0000259" key="9">
    <source>
        <dbReference type="PROSITE" id="PS50112"/>
    </source>
</evidence>
<dbReference type="InterPro" id="IPR000014">
    <property type="entry name" value="PAS"/>
</dbReference>
<dbReference type="InterPro" id="IPR003594">
    <property type="entry name" value="HATPase_dom"/>
</dbReference>
<evidence type="ECO:0000256" key="5">
    <source>
        <dbReference type="ARBA" id="ARBA00022777"/>
    </source>
</evidence>
<evidence type="ECO:0000313" key="12">
    <source>
        <dbReference type="Proteomes" id="UP000030649"/>
    </source>
</evidence>
<dbReference type="PROSITE" id="PS50110">
    <property type="entry name" value="RESPONSE_REGULATORY"/>
    <property type="match status" value="1"/>
</dbReference>
<dbReference type="SMART" id="SM00387">
    <property type="entry name" value="HATPase_c"/>
    <property type="match status" value="1"/>
</dbReference>
<feature type="domain" description="Histidine kinase" evidence="7">
    <location>
        <begin position="666"/>
        <end position="853"/>
    </location>
</feature>
<dbReference type="Gene3D" id="3.30.565.10">
    <property type="entry name" value="Histidine kinase-like ATPase, C-terminal domain"/>
    <property type="match status" value="1"/>
</dbReference>
<evidence type="ECO:0000256" key="1">
    <source>
        <dbReference type="ARBA" id="ARBA00000085"/>
    </source>
</evidence>
<dbReference type="SMART" id="SM00065">
    <property type="entry name" value="GAF"/>
    <property type="match status" value="1"/>
</dbReference>
<dbReference type="SUPFAM" id="SSF55781">
    <property type="entry name" value="GAF domain-like"/>
    <property type="match status" value="1"/>
</dbReference>
<dbReference type="Pfam" id="PF13426">
    <property type="entry name" value="PAS_9"/>
    <property type="match status" value="1"/>
</dbReference>
<dbReference type="SUPFAM" id="SSF47384">
    <property type="entry name" value="Homodimeric domain of signal transducing histidine kinase"/>
    <property type="match status" value="1"/>
</dbReference>
<evidence type="ECO:0000259" key="7">
    <source>
        <dbReference type="PROSITE" id="PS50109"/>
    </source>
</evidence>
<feature type="domain" description="PAC" evidence="10">
    <location>
        <begin position="605"/>
        <end position="655"/>
    </location>
</feature>
<dbReference type="InterPro" id="IPR052162">
    <property type="entry name" value="Sensor_kinase/Photoreceptor"/>
</dbReference>
<dbReference type="AlphaFoldDB" id="U1PGR7"/>
<dbReference type="EMBL" id="KE356560">
    <property type="protein sequence ID" value="ERG91321.1"/>
    <property type="molecule type" value="Genomic_DNA"/>
</dbReference>
<feature type="domain" description="PAS" evidence="9">
    <location>
        <begin position="254"/>
        <end position="324"/>
    </location>
</feature>
<evidence type="ECO:0000313" key="11">
    <source>
        <dbReference type="EMBL" id="ERG91321.1"/>
    </source>
</evidence>
<dbReference type="Gene3D" id="1.10.287.130">
    <property type="match status" value="1"/>
</dbReference>
<dbReference type="InterPro" id="IPR035965">
    <property type="entry name" value="PAS-like_dom_sf"/>
</dbReference>
<dbReference type="Pfam" id="PF02518">
    <property type="entry name" value="HATPase_c"/>
    <property type="match status" value="1"/>
</dbReference>
<dbReference type="InterPro" id="IPR011006">
    <property type="entry name" value="CheY-like_superfamily"/>
</dbReference>
<dbReference type="SUPFAM" id="SSF55785">
    <property type="entry name" value="PYP-like sensor domain (PAS domain)"/>
    <property type="match status" value="3"/>
</dbReference>
<dbReference type="InterPro" id="IPR005467">
    <property type="entry name" value="His_kinase_dom"/>
</dbReference>
<sequence length="859" mass="96289">MTDPIRVLHVDDNPEFAEMAATFLETEDDRLTVETAHSARDGLEQMADGEFDCIISDYEMPGQSGIEFLEVVRETHAELPFILYTGKGSEAVASDAISAGVTDYLQKEAGTEQYELLANRVRHAVERRRAQRARQRHLKAIETAQEGISILDEDGEFVYVNEVWGELFGYDPEELLGERWELLYRQGEVERLSNDIFPTVWETGSWRGETTGLRADGSTFAQDHTISETETGEIVCTVQDITERREREQELQQERAFIDRALGQLNDVFYVVGTDGSLRRWNDQLSKVTGYDDDEIADMHATEFFPEDEQERIAEAINETLTAGEVVIESEFLSASGERIPFELTGSRLSDSDGNLLGLIGVGRDISERREREQAVKELHSTARALIQADTSEEMANITISALRDVLEMPINAVFRHDETNDVLTPIAWTDRAETLFDDIPTFPSGEGIAWTVFETGEARVYDDVSTVPERHNPDTKARSEIILPLADHGVVVIGSTESEDFDEIDVSLAQTLTTHLTTALDNLKQRTELLEKTGRLEALYENSPDMIDILDSDGRILDVNRRFCEELGYTRNEVLGRPICEIDQSVDADEVRTLLSEFATGERQKFTGTYVRADDSTVPVEVHLLRVDLDGDDRFVAISRDITDRERRERRLRQQTTQFESFGDILSHDLRGPLNVLEGQLELARRTGGDEHFDAAERALDRLYSVIQDVADVMREGQLVNERVGIEPADVAQSCWKTLNTPSASLVVEKTHPIYADKDALARLFDNLLRNAVEHAGMDVTVRVGMSSDGFYLEDDGEGIPDDNRADVFDPGFSTKEDGTGFGMVSVQQIALAHGWDVTISESDTGGARFEFADVETA</sequence>
<name>U1PGR7_9EURY</name>
<dbReference type="InterPro" id="IPR001610">
    <property type="entry name" value="PAC"/>
</dbReference>
<dbReference type="InterPro" id="IPR003661">
    <property type="entry name" value="HisK_dim/P_dom"/>
</dbReference>
<dbReference type="Gene3D" id="3.40.50.2300">
    <property type="match status" value="1"/>
</dbReference>
<dbReference type="SMART" id="SM00086">
    <property type="entry name" value="PAC"/>
    <property type="match status" value="3"/>
</dbReference>
<dbReference type="InterPro" id="IPR029016">
    <property type="entry name" value="GAF-like_dom_sf"/>
</dbReference>
<dbReference type="InterPro" id="IPR036890">
    <property type="entry name" value="HATPase_C_sf"/>
</dbReference>
<dbReference type="InterPro" id="IPR001789">
    <property type="entry name" value="Sig_transdc_resp-reg_receiver"/>
</dbReference>
<feature type="modified residue" description="4-aspartylphosphate" evidence="6">
    <location>
        <position position="57"/>
    </location>
</feature>
<dbReference type="PROSITE" id="PS50113">
    <property type="entry name" value="PAC"/>
    <property type="match status" value="2"/>
</dbReference>
<comment type="catalytic activity">
    <reaction evidence="1">
        <text>ATP + protein L-histidine = ADP + protein N-phospho-L-histidine.</text>
        <dbReference type="EC" id="2.7.13.3"/>
    </reaction>
</comment>
<evidence type="ECO:0000256" key="3">
    <source>
        <dbReference type="ARBA" id="ARBA00022553"/>
    </source>
</evidence>
<evidence type="ECO:0000256" key="6">
    <source>
        <dbReference type="PROSITE-ProRule" id="PRU00169"/>
    </source>
</evidence>
<dbReference type="InterPro" id="IPR013656">
    <property type="entry name" value="PAS_4"/>
</dbReference>
<dbReference type="InterPro" id="IPR000700">
    <property type="entry name" value="PAS-assoc_C"/>
</dbReference>
<dbReference type="Pfam" id="PF08448">
    <property type="entry name" value="PAS_4"/>
    <property type="match status" value="2"/>
</dbReference>
<dbReference type="EC" id="2.7.13.3" evidence="2"/>
<dbReference type="STRING" id="1238424.J07HQW1_01355"/>
<dbReference type="NCBIfam" id="TIGR00229">
    <property type="entry name" value="sensory_box"/>
    <property type="match status" value="3"/>
</dbReference>
<dbReference type="SUPFAM" id="SSF52172">
    <property type="entry name" value="CheY-like"/>
    <property type="match status" value="1"/>
</dbReference>
<dbReference type="CDD" id="cd00082">
    <property type="entry name" value="HisKA"/>
    <property type="match status" value="1"/>
</dbReference>
<dbReference type="Gene3D" id="3.30.450.40">
    <property type="match status" value="1"/>
</dbReference>
<dbReference type="PROSITE" id="PS50112">
    <property type="entry name" value="PAS"/>
    <property type="match status" value="3"/>
</dbReference>
<dbReference type="PANTHER" id="PTHR43304:SF1">
    <property type="entry name" value="PAC DOMAIN-CONTAINING PROTEIN"/>
    <property type="match status" value="1"/>
</dbReference>
<dbReference type="InterPro" id="IPR003018">
    <property type="entry name" value="GAF"/>
</dbReference>
<dbReference type="Gene3D" id="3.30.450.20">
    <property type="entry name" value="PAS domain"/>
    <property type="match status" value="3"/>
</dbReference>
<dbReference type="PROSITE" id="PS50109">
    <property type="entry name" value="HIS_KIN"/>
    <property type="match status" value="1"/>
</dbReference>
<feature type="domain" description="Response regulatory" evidence="8">
    <location>
        <begin position="6"/>
        <end position="122"/>
    </location>
</feature>